<dbReference type="InterPro" id="IPR036069">
    <property type="entry name" value="DUF34/NIF3_sf"/>
</dbReference>
<dbReference type="GO" id="GO:0046872">
    <property type="term" value="F:metal ion binding"/>
    <property type="evidence" value="ECO:0007669"/>
    <property type="project" value="UniProtKB-KW"/>
</dbReference>
<dbReference type="eggNOG" id="COG0327">
    <property type="taxonomic scope" value="Bacteria"/>
</dbReference>
<keyword evidence="5" id="KW-1185">Reference proteome</keyword>
<evidence type="ECO:0000256" key="2">
    <source>
        <dbReference type="ARBA" id="ARBA00022723"/>
    </source>
</evidence>
<evidence type="ECO:0000256" key="3">
    <source>
        <dbReference type="PIRSR" id="PIRSR602678-1"/>
    </source>
</evidence>
<evidence type="ECO:0000313" key="5">
    <source>
        <dbReference type="Proteomes" id="UP000005089"/>
    </source>
</evidence>
<dbReference type="GO" id="GO:0005737">
    <property type="term" value="C:cytoplasm"/>
    <property type="evidence" value="ECO:0007669"/>
    <property type="project" value="TreeGrafter"/>
</dbReference>
<dbReference type="GeneID" id="77134108"/>
<reference evidence="4 5" key="1">
    <citation type="submission" date="2009-02" db="EMBL/GenBank/DDBJ databases">
        <title>The Genome Sequence of Oxalobacter formigenes OXCC13.</title>
        <authorList>
            <consortium name="The Broad Institute Genome Sequencing Platform"/>
            <person name="Ward D."/>
            <person name="Young S.K."/>
            <person name="Kodira C.D."/>
            <person name="Zeng Q."/>
            <person name="Koehrsen M."/>
            <person name="Alvarado L."/>
            <person name="Berlin A."/>
            <person name="Borenstein D."/>
            <person name="Chen Z."/>
            <person name="Engels R."/>
            <person name="Freedman E."/>
            <person name="Gellesch M."/>
            <person name="Goldberg J."/>
            <person name="Griggs A."/>
            <person name="Gujja S."/>
            <person name="Heiman D."/>
            <person name="Hepburn T."/>
            <person name="Howarth C."/>
            <person name="Jen D."/>
            <person name="Larson L."/>
            <person name="Lewis B."/>
            <person name="Mehta T."/>
            <person name="Park D."/>
            <person name="Pearson M."/>
            <person name="Roberts A."/>
            <person name="Saif S."/>
            <person name="Shea T."/>
            <person name="Shenoy N."/>
            <person name="Sisk P."/>
            <person name="Stolte C."/>
            <person name="Sykes S."/>
            <person name="Walk T."/>
            <person name="White J."/>
            <person name="Yandava C."/>
            <person name="Allison M.J."/>
            <person name="Lander E."/>
            <person name="Nusbaum C."/>
            <person name="Galagan J."/>
            <person name="Birren B."/>
        </authorList>
    </citation>
    <scope>NUCLEOTIDE SEQUENCE [LARGE SCALE GENOMIC DNA]</scope>
    <source>
        <strain evidence="4 5">OXCC13</strain>
    </source>
</reference>
<sequence length="259" mass="28840">MNEKKVQKTVDRNEVLKFLADELKISLIRDYCPNGMQVEGQPDISSIVSGVTASLALIEAAIDLHADTLLVHHGYFWRNENECIVGPKQKRIRLLLQNNINLIAYHLPLDCHPELGNNVQLAKVLDFRPTGRFGENDLGWLGQMMNPGITTVGELADMIEKRLNRKPLLVGNPQQKLETIGWCTGAAQDLLPDAAMNNASVFLSGEVSERTVHEAREYGIAYLACGHHATERYGINALGTLLAERFGIHHQFVEIDNPV</sequence>
<name>C3XCC8_OXAFO</name>
<dbReference type="AlphaFoldDB" id="C3XCC8"/>
<dbReference type="HOGENOM" id="CLU_037423_3_0_4"/>
<dbReference type="SUPFAM" id="SSF102705">
    <property type="entry name" value="NIF3 (NGG1p interacting factor 3)-like"/>
    <property type="match status" value="1"/>
</dbReference>
<feature type="binding site" evidence="3">
    <location>
        <position position="72"/>
    </location>
    <ligand>
        <name>a divalent metal cation</name>
        <dbReference type="ChEBI" id="CHEBI:60240"/>
        <label>1</label>
    </ligand>
</feature>
<accession>C3XCC8</accession>
<dbReference type="PANTHER" id="PTHR13799:SF14">
    <property type="entry name" value="GTP CYCLOHYDROLASE 1 TYPE 2 HOMOLOG"/>
    <property type="match status" value="1"/>
</dbReference>
<proteinExistence type="inferred from homology"/>
<dbReference type="NCBIfam" id="TIGR00486">
    <property type="entry name" value="YbgI_SA1388"/>
    <property type="match status" value="1"/>
</dbReference>
<dbReference type="Pfam" id="PF01784">
    <property type="entry name" value="DUF34_NIF3"/>
    <property type="match status" value="1"/>
</dbReference>
<dbReference type="InterPro" id="IPR002678">
    <property type="entry name" value="DUF34/NIF3"/>
</dbReference>
<evidence type="ECO:0000256" key="1">
    <source>
        <dbReference type="ARBA" id="ARBA00006964"/>
    </source>
</evidence>
<feature type="binding site" evidence="3">
    <location>
        <position position="227"/>
    </location>
    <ligand>
        <name>a divalent metal cation</name>
        <dbReference type="ChEBI" id="CHEBI:60240"/>
        <label>1</label>
    </ligand>
</feature>
<comment type="similarity">
    <text evidence="1">Belongs to the GTP cyclohydrolase I type 2/NIF3 family.</text>
</comment>
<keyword evidence="2 3" id="KW-0479">Metal-binding</keyword>
<dbReference type="Gene3D" id="3.40.1390.30">
    <property type="entry name" value="NIF3 (NGG1p interacting factor 3)-like"/>
    <property type="match status" value="2"/>
</dbReference>
<gene>
    <name evidence="4" type="ORF">OFBG_01882</name>
</gene>
<dbReference type="EMBL" id="GG658170">
    <property type="protein sequence ID" value="EEO30854.1"/>
    <property type="molecule type" value="Genomic_DNA"/>
</dbReference>
<feature type="binding site" evidence="3">
    <location>
        <position position="231"/>
    </location>
    <ligand>
        <name>a divalent metal cation</name>
        <dbReference type="ChEBI" id="CHEBI:60240"/>
        <label>1</label>
    </ligand>
</feature>
<protein>
    <submittedName>
        <fullName evidence="4">Dinuclear metal center protein, YbgI family</fullName>
    </submittedName>
</protein>
<evidence type="ECO:0000313" key="4">
    <source>
        <dbReference type="EMBL" id="EEO30854.1"/>
    </source>
</evidence>
<feature type="binding site" evidence="3">
    <location>
        <position position="110"/>
    </location>
    <ligand>
        <name>a divalent metal cation</name>
        <dbReference type="ChEBI" id="CHEBI:60240"/>
        <label>1</label>
    </ligand>
</feature>
<dbReference type="STRING" id="847.BRW83_0199"/>
<dbReference type="OrthoDB" id="9800881at2"/>
<organism evidence="4 5">
    <name type="scientific">Oxalobacter formigenes OXCC13</name>
    <dbReference type="NCBI Taxonomy" id="556269"/>
    <lineage>
        <taxon>Bacteria</taxon>
        <taxon>Pseudomonadati</taxon>
        <taxon>Pseudomonadota</taxon>
        <taxon>Betaproteobacteria</taxon>
        <taxon>Burkholderiales</taxon>
        <taxon>Oxalobacteraceae</taxon>
        <taxon>Oxalobacter</taxon>
    </lineage>
</organism>
<dbReference type="RefSeq" id="WP_005882366.1">
    <property type="nucleotide sequence ID" value="NZ_CP019430.1"/>
</dbReference>
<feature type="binding site" evidence="3">
    <location>
        <position position="73"/>
    </location>
    <ligand>
        <name>a divalent metal cation</name>
        <dbReference type="ChEBI" id="CHEBI:60240"/>
        <label>1</label>
    </ligand>
</feature>
<dbReference type="Proteomes" id="UP000005089">
    <property type="component" value="Unassembled WGS sequence"/>
</dbReference>
<dbReference type="PANTHER" id="PTHR13799">
    <property type="entry name" value="NGG1 INTERACTING FACTOR 3"/>
    <property type="match status" value="1"/>
</dbReference>